<keyword evidence="5" id="KW-1185">Reference proteome</keyword>
<reference evidence="4" key="2">
    <citation type="submission" date="2018-05" db="EMBL/GenBank/DDBJ databases">
        <title>OgluRS3 (Oryza glumaepatula Reference Sequence Version 3).</title>
        <authorList>
            <person name="Zhang J."/>
            <person name="Kudrna D."/>
            <person name="Lee S."/>
            <person name="Talag J."/>
            <person name="Welchert J."/>
            <person name="Wing R.A."/>
        </authorList>
    </citation>
    <scope>NUCLEOTIDE SEQUENCE [LARGE SCALE GENOMIC DNA]</scope>
</reference>
<dbReference type="AlphaFoldDB" id="A0A0E0ARB2"/>
<dbReference type="GO" id="GO:0006508">
    <property type="term" value="P:proteolysis"/>
    <property type="evidence" value="ECO:0007669"/>
    <property type="project" value="InterPro"/>
</dbReference>
<dbReference type="InterPro" id="IPR021109">
    <property type="entry name" value="Peptidase_aspartic_dom_sf"/>
</dbReference>
<protein>
    <recommendedName>
        <fullName evidence="3">Peptidase A1 domain-containing protein</fullName>
    </recommendedName>
</protein>
<dbReference type="GO" id="GO:0004190">
    <property type="term" value="F:aspartic-type endopeptidase activity"/>
    <property type="evidence" value="ECO:0007669"/>
    <property type="project" value="InterPro"/>
</dbReference>
<dbReference type="Gene3D" id="2.40.70.10">
    <property type="entry name" value="Acid Proteases"/>
    <property type="match status" value="1"/>
</dbReference>
<dbReference type="EnsemblPlants" id="OGLUM08G04360.2">
    <property type="protein sequence ID" value="OGLUM08G04360.2"/>
    <property type="gene ID" value="OGLUM08G04360"/>
</dbReference>
<evidence type="ECO:0000259" key="3">
    <source>
        <dbReference type="PROSITE" id="PS51767"/>
    </source>
</evidence>
<reference evidence="4" key="1">
    <citation type="submission" date="2015-04" db="UniProtKB">
        <authorList>
            <consortium name="EnsemblPlants"/>
        </authorList>
    </citation>
    <scope>IDENTIFICATION</scope>
</reference>
<dbReference type="STRING" id="40148.A0A0E0ARB2"/>
<evidence type="ECO:0000313" key="4">
    <source>
        <dbReference type="EnsemblPlants" id="OGLUM08G04360.2"/>
    </source>
</evidence>
<comment type="similarity">
    <text evidence="1">Belongs to the peptidase A1 family.</text>
</comment>
<feature type="region of interest" description="Disordered" evidence="2">
    <location>
        <begin position="25"/>
        <end position="50"/>
    </location>
</feature>
<sequence length="117" mass="12670">MEGHTCWPSITGAVFNLHRGIPISREHNTQAEPRPGASSGGEPVFSGMDPKHFKGDHTYVHVSRKGYWQINTRDLLTDGHSTGFYAKGCAATVDSRTSLLADPTAIVAQVNHAIEAE</sequence>
<dbReference type="Proteomes" id="UP000026961">
    <property type="component" value="Chromosome 8"/>
</dbReference>
<dbReference type="PROSITE" id="PS51767">
    <property type="entry name" value="PEPTIDASE_A1"/>
    <property type="match status" value="1"/>
</dbReference>
<proteinExistence type="inferred from homology"/>
<dbReference type="Gramene" id="OGLUM08G04360.2">
    <property type="protein sequence ID" value="OGLUM08G04360.2"/>
    <property type="gene ID" value="OGLUM08G04360"/>
</dbReference>
<feature type="domain" description="Peptidase A1" evidence="3">
    <location>
        <begin position="1"/>
        <end position="117"/>
    </location>
</feature>
<accession>A0A0E0ARB2</accession>
<organism evidence="4">
    <name type="scientific">Oryza glumipatula</name>
    <dbReference type="NCBI Taxonomy" id="40148"/>
    <lineage>
        <taxon>Eukaryota</taxon>
        <taxon>Viridiplantae</taxon>
        <taxon>Streptophyta</taxon>
        <taxon>Embryophyta</taxon>
        <taxon>Tracheophyta</taxon>
        <taxon>Spermatophyta</taxon>
        <taxon>Magnoliopsida</taxon>
        <taxon>Liliopsida</taxon>
        <taxon>Poales</taxon>
        <taxon>Poaceae</taxon>
        <taxon>BOP clade</taxon>
        <taxon>Oryzoideae</taxon>
        <taxon>Oryzeae</taxon>
        <taxon>Oryzinae</taxon>
        <taxon>Oryza</taxon>
    </lineage>
</organism>
<name>A0A0E0ARB2_9ORYZ</name>
<dbReference type="HOGENOM" id="CLU_2149809_0_0_1"/>
<dbReference type="SUPFAM" id="SSF50630">
    <property type="entry name" value="Acid proteases"/>
    <property type="match status" value="1"/>
</dbReference>
<evidence type="ECO:0000313" key="5">
    <source>
        <dbReference type="Proteomes" id="UP000026961"/>
    </source>
</evidence>
<dbReference type="InterPro" id="IPR033121">
    <property type="entry name" value="PEPTIDASE_A1"/>
</dbReference>
<dbReference type="Pfam" id="PF00026">
    <property type="entry name" value="Asp"/>
    <property type="match status" value="1"/>
</dbReference>
<dbReference type="eggNOG" id="KOG1339">
    <property type="taxonomic scope" value="Eukaryota"/>
</dbReference>
<dbReference type="PANTHER" id="PTHR47966:SF9">
    <property type="entry name" value="ASPARTIC PROTEINASE"/>
    <property type="match status" value="1"/>
</dbReference>
<evidence type="ECO:0000256" key="2">
    <source>
        <dbReference type="SAM" id="MobiDB-lite"/>
    </source>
</evidence>
<evidence type="ECO:0000256" key="1">
    <source>
        <dbReference type="ARBA" id="ARBA00007447"/>
    </source>
</evidence>
<dbReference type="InterPro" id="IPR001461">
    <property type="entry name" value="Aspartic_peptidase_A1"/>
</dbReference>
<dbReference type="PANTHER" id="PTHR47966">
    <property type="entry name" value="BETA-SITE APP-CLEAVING ENZYME, ISOFORM A-RELATED"/>
    <property type="match status" value="1"/>
</dbReference>